<reference evidence="2 3" key="1">
    <citation type="submission" date="2019-01" db="EMBL/GenBank/DDBJ databases">
        <title>Ktedonosporobacter rubrisoli SCAWS-G2.</title>
        <authorList>
            <person name="Huang Y."/>
            <person name="Yan B."/>
        </authorList>
    </citation>
    <scope>NUCLEOTIDE SEQUENCE [LARGE SCALE GENOMIC DNA]</scope>
    <source>
        <strain evidence="2 3">SCAWS-G2</strain>
    </source>
</reference>
<name>A0A4P6JNH8_KTERU</name>
<organism evidence="2 3">
    <name type="scientific">Ktedonosporobacter rubrisoli</name>
    <dbReference type="NCBI Taxonomy" id="2509675"/>
    <lineage>
        <taxon>Bacteria</taxon>
        <taxon>Bacillati</taxon>
        <taxon>Chloroflexota</taxon>
        <taxon>Ktedonobacteria</taxon>
        <taxon>Ktedonobacterales</taxon>
        <taxon>Ktedonosporobacteraceae</taxon>
        <taxon>Ktedonosporobacter</taxon>
    </lineage>
</organism>
<dbReference type="AlphaFoldDB" id="A0A4P6JNH8"/>
<dbReference type="Pfam" id="PF04525">
    <property type="entry name" value="LOR"/>
    <property type="match status" value="1"/>
</dbReference>
<evidence type="ECO:0000313" key="2">
    <source>
        <dbReference type="EMBL" id="QBD76869.1"/>
    </source>
</evidence>
<dbReference type="InterPro" id="IPR038595">
    <property type="entry name" value="LOR_sf"/>
</dbReference>
<dbReference type="Proteomes" id="UP000290365">
    <property type="component" value="Chromosome"/>
</dbReference>
<evidence type="ECO:0000313" key="3">
    <source>
        <dbReference type="Proteomes" id="UP000290365"/>
    </source>
</evidence>
<gene>
    <name evidence="2" type="ORF">EPA93_12985</name>
</gene>
<evidence type="ECO:0000256" key="1">
    <source>
        <dbReference type="ARBA" id="ARBA00005437"/>
    </source>
</evidence>
<protein>
    <recommendedName>
        <fullName evidence="4">LURP-one-related family protein</fullName>
    </recommendedName>
</protein>
<dbReference type="KEGG" id="kbs:EPA93_12985"/>
<dbReference type="InterPro" id="IPR025659">
    <property type="entry name" value="Tubby-like_C"/>
</dbReference>
<dbReference type="RefSeq" id="WP_129887933.1">
    <property type="nucleotide sequence ID" value="NZ_CP035758.1"/>
</dbReference>
<dbReference type="Gene3D" id="2.40.160.200">
    <property type="entry name" value="LURP1-related"/>
    <property type="match status" value="1"/>
</dbReference>
<dbReference type="InterPro" id="IPR007612">
    <property type="entry name" value="LOR"/>
</dbReference>
<evidence type="ECO:0008006" key="4">
    <source>
        <dbReference type="Google" id="ProtNLM"/>
    </source>
</evidence>
<proteinExistence type="inferred from homology"/>
<keyword evidence="3" id="KW-1185">Reference proteome</keyword>
<dbReference type="SUPFAM" id="SSF54518">
    <property type="entry name" value="Tubby C-terminal domain-like"/>
    <property type="match status" value="1"/>
</dbReference>
<accession>A0A4P6JNH8</accession>
<sequence length="177" mass="20701">MPAHLKHGGTLVRYHLKERFLTIKDDFVVRDDRGEIVYDVRGTFLHIGDYLRIYDRNTGQEVCSIKEKVFTYQKQYMFYQHGSEVATIRKKGQVEHRNNFFEIDCASGVVLQVHGNFKEWDFEIIDQYARLYGHISREFAFLSDHYTVDVPDGIDATFVLAIAVVLDEMREDGVKTQ</sequence>
<dbReference type="OrthoDB" id="652307at2"/>
<dbReference type="EMBL" id="CP035758">
    <property type="protein sequence ID" value="QBD76869.1"/>
    <property type="molecule type" value="Genomic_DNA"/>
</dbReference>
<comment type="similarity">
    <text evidence="1">Belongs to the LOR family.</text>
</comment>